<reference evidence="1 2" key="1">
    <citation type="submission" date="2017-06" db="EMBL/GenBank/DDBJ databases">
        <title>Complete genome sequence of Paenibacillus donghaensis KCTC 13049T isolated from East Sea sediment, South Korea.</title>
        <authorList>
            <person name="Jung B.K."/>
            <person name="Hong S.-J."/>
            <person name="Shin J.-H."/>
        </authorList>
    </citation>
    <scope>NUCLEOTIDE SEQUENCE [LARGE SCALE GENOMIC DNA]</scope>
    <source>
        <strain evidence="1 2">KCTC 13049</strain>
    </source>
</reference>
<organism evidence="1 2">
    <name type="scientific">Paenibacillus donghaensis</name>
    <dbReference type="NCBI Taxonomy" id="414771"/>
    <lineage>
        <taxon>Bacteria</taxon>
        <taxon>Bacillati</taxon>
        <taxon>Bacillota</taxon>
        <taxon>Bacilli</taxon>
        <taxon>Bacillales</taxon>
        <taxon>Paenibacillaceae</taxon>
        <taxon>Paenibacillus</taxon>
    </lineage>
</organism>
<sequence>MVEQDKEKFNENLHEGSRGETLFFSEEDVQFMFYDLDLLEKLTVNGREQIRVGVQYAKKIKLRMELFRIKVLPTSLLKTNQENGVLKI</sequence>
<dbReference type="AlphaFoldDB" id="A0A2Z2KMC1"/>
<evidence type="ECO:0000313" key="1">
    <source>
        <dbReference type="EMBL" id="ASA24613.1"/>
    </source>
</evidence>
<name>A0A2Z2KMC1_9BACL</name>
<dbReference type="Proteomes" id="UP000249890">
    <property type="component" value="Chromosome"/>
</dbReference>
<accession>A0A2Z2KMC1</accession>
<protein>
    <submittedName>
        <fullName evidence="1">Uncharacterized protein</fullName>
    </submittedName>
</protein>
<gene>
    <name evidence="1" type="ORF">B9T62_29980</name>
</gene>
<evidence type="ECO:0000313" key="2">
    <source>
        <dbReference type="Proteomes" id="UP000249890"/>
    </source>
</evidence>
<keyword evidence="2" id="KW-1185">Reference proteome</keyword>
<dbReference type="KEGG" id="pdh:B9T62_29980"/>
<proteinExistence type="predicted"/>
<dbReference type="EMBL" id="CP021780">
    <property type="protein sequence ID" value="ASA24613.1"/>
    <property type="molecule type" value="Genomic_DNA"/>
</dbReference>